<dbReference type="Proteomes" id="UP000825935">
    <property type="component" value="Chromosome 16"/>
</dbReference>
<dbReference type="NCBIfam" id="TIGR01614">
    <property type="entry name" value="PME_inhib"/>
    <property type="match status" value="1"/>
</dbReference>
<evidence type="ECO:0000256" key="2">
    <source>
        <dbReference type="SAM" id="SignalP"/>
    </source>
</evidence>
<feature type="signal peptide" evidence="2">
    <location>
        <begin position="1"/>
        <end position="40"/>
    </location>
</feature>
<protein>
    <recommendedName>
        <fullName evidence="3">Pectinesterase inhibitor domain-containing protein</fullName>
    </recommendedName>
</protein>
<dbReference type="SMART" id="SM00856">
    <property type="entry name" value="PMEI"/>
    <property type="match status" value="1"/>
</dbReference>
<organism evidence="4 5">
    <name type="scientific">Ceratopteris richardii</name>
    <name type="common">Triangle waterfern</name>
    <dbReference type="NCBI Taxonomy" id="49495"/>
    <lineage>
        <taxon>Eukaryota</taxon>
        <taxon>Viridiplantae</taxon>
        <taxon>Streptophyta</taxon>
        <taxon>Embryophyta</taxon>
        <taxon>Tracheophyta</taxon>
        <taxon>Polypodiopsida</taxon>
        <taxon>Polypodiidae</taxon>
        <taxon>Polypodiales</taxon>
        <taxon>Pteridineae</taxon>
        <taxon>Pteridaceae</taxon>
        <taxon>Parkerioideae</taxon>
        <taxon>Ceratopteris</taxon>
    </lineage>
</organism>
<dbReference type="InterPro" id="IPR035513">
    <property type="entry name" value="Invertase/methylesterase_inhib"/>
</dbReference>
<dbReference type="OrthoDB" id="1430376at2759"/>
<name>A0A8T2SZC2_CERRI</name>
<keyword evidence="1 2" id="KW-0732">Signal</keyword>
<accession>A0A8T2SZC2</accession>
<dbReference type="InterPro" id="IPR006501">
    <property type="entry name" value="Pectinesterase_inhib_dom"/>
</dbReference>
<evidence type="ECO:0000313" key="5">
    <source>
        <dbReference type="Proteomes" id="UP000825935"/>
    </source>
</evidence>
<dbReference type="PANTHER" id="PTHR31080">
    <property type="entry name" value="PECTINESTERASE INHIBITOR-LIKE"/>
    <property type="match status" value="1"/>
</dbReference>
<evidence type="ECO:0000256" key="1">
    <source>
        <dbReference type="ARBA" id="ARBA00022729"/>
    </source>
</evidence>
<dbReference type="Gene3D" id="1.20.140.40">
    <property type="entry name" value="Invertase/pectin methylesterase inhibitor family protein"/>
    <property type="match status" value="1"/>
</dbReference>
<dbReference type="GO" id="GO:0004857">
    <property type="term" value="F:enzyme inhibitor activity"/>
    <property type="evidence" value="ECO:0007669"/>
    <property type="project" value="InterPro"/>
</dbReference>
<dbReference type="InterPro" id="IPR051955">
    <property type="entry name" value="PME_Inhibitor"/>
</dbReference>
<dbReference type="AlphaFoldDB" id="A0A8T2SZC2"/>
<reference evidence="4" key="1">
    <citation type="submission" date="2021-08" db="EMBL/GenBank/DDBJ databases">
        <title>WGS assembly of Ceratopteris richardii.</title>
        <authorList>
            <person name="Marchant D.B."/>
            <person name="Chen G."/>
            <person name="Jenkins J."/>
            <person name="Shu S."/>
            <person name="Leebens-Mack J."/>
            <person name="Grimwood J."/>
            <person name="Schmutz J."/>
            <person name="Soltis P."/>
            <person name="Soltis D."/>
            <person name="Chen Z.-H."/>
        </authorList>
    </citation>
    <scope>NUCLEOTIDE SEQUENCE</scope>
    <source>
        <strain evidence="4">Whitten #5841</strain>
        <tissue evidence="4">Leaf</tissue>
    </source>
</reference>
<proteinExistence type="predicted"/>
<sequence>MSRFLASCIIAEVPFHELAKCLLKFLLTVFLLLAAPSTSALPLNSVCSNVGNSSLCLSVLSSYSSPQPFTHLQDLTAFVVSLSLTQVNASYSLARYVSLEDGASVDYRMTLEDCLELMDDSRTSLQGALEGLIALATSAKGSAIRRQVVDVRVKLSESLTYMETCWEELAENKGSKLDSLLHHAGQPEVEPLISMALSLAEKLQQPGGTSALYDLPQRHR</sequence>
<comment type="caution">
    <text evidence="4">The sequence shown here is derived from an EMBL/GenBank/DDBJ whole genome shotgun (WGS) entry which is preliminary data.</text>
</comment>
<dbReference type="SUPFAM" id="SSF101148">
    <property type="entry name" value="Plant invertase/pectin methylesterase inhibitor"/>
    <property type="match status" value="1"/>
</dbReference>
<feature type="chain" id="PRO_5035713285" description="Pectinesterase inhibitor domain-containing protein" evidence="2">
    <location>
        <begin position="41"/>
        <end position="220"/>
    </location>
</feature>
<evidence type="ECO:0000259" key="3">
    <source>
        <dbReference type="SMART" id="SM00856"/>
    </source>
</evidence>
<feature type="domain" description="Pectinesterase inhibitor" evidence="3">
    <location>
        <begin position="38"/>
        <end position="199"/>
    </location>
</feature>
<gene>
    <name evidence="4" type="ORF">KP509_16G062400</name>
</gene>
<dbReference type="EMBL" id="CM035421">
    <property type="protein sequence ID" value="KAH7388181.1"/>
    <property type="molecule type" value="Genomic_DNA"/>
</dbReference>
<dbReference type="Pfam" id="PF04043">
    <property type="entry name" value="PMEI"/>
    <property type="match status" value="1"/>
</dbReference>
<evidence type="ECO:0000313" key="4">
    <source>
        <dbReference type="EMBL" id="KAH7388181.1"/>
    </source>
</evidence>
<dbReference type="PANTHER" id="PTHR31080:SF296">
    <property type="entry name" value="OS05G0360900 PROTEIN"/>
    <property type="match status" value="1"/>
</dbReference>
<keyword evidence="5" id="KW-1185">Reference proteome</keyword>